<dbReference type="InterPro" id="IPR056916">
    <property type="entry name" value="NTS_TR130"/>
</dbReference>
<dbReference type="RefSeq" id="XP_024713500.1">
    <property type="nucleotide sequence ID" value="XM_024858094.1"/>
</dbReference>
<evidence type="ECO:0000313" key="11">
    <source>
        <dbReference type="Proteomes" id="UP000241107"/>
    </source>
</evidence>
<reference evidence="10 11" key="1">
    <citation type="submission" date="2018-03" db="EMBL/GenBank/DDBJ databases">
        <title>Candida pseudohaemulonii genome assembly and annotation.</title>
        <authorList>
            <person name="Munoz J.F."/>
            <person name="Gade L.G."/>
            <person name="Chow N.A."/>
            <person name="Litvintseva A.P."/>
            <person name="Loparev V.N."/>
            <person name="Cuomo C.A."/>
        </authorList>
    </citation>
    <scope>NUCLEOTIDE SEQUENCE [LARGE SCALE GENOMIC DNA]</scope>
    <source>
        <strain evidence="10 11">B12108</strain>
    </source>
</reference>
<dbReference type="Pfam" id="PF23274">
    <property type="entry name" value="DUF7077"/>
    <property type="match status" value="1"/>
</dbReference>
<dbReference type="GO" id="GO:0005829">
    <property type="term" value="C:cytosol"/>
    <property type="evidence" value="ECO:0007669"/>
    <property type="project" value="GOC"/>
</dbReference>
<comment type="caution">
    <text evidence="10">The sequence shown here is derived from an EMBL/GenBank/DDBJ whole genome shotgun (WGS) entry which is preliminary data.</text>
</comment>
<keyword evidence="2" id="KW-0813">Transport</keyword>
<feature type="domain" description="Trs130 NTS" evidence="9">
    <location>
        <begin position="352"/>
        <end position="579"/>
    </location>
</feature>
<dbReference type="GO" id="GO:1990071">
    <property type="term" value="C:TRAPPII protein complex"/>
    <property type="evidence" value="ECO:0007669"/>
    <property type="project" value="InterPro"/>
</dbReference>
<feature type="domain" description="DUF7076" evidence="6">
    <location>
        <begin position="607"/>
        <end position="726"/>
    </location>
</feature>
<dbReference type="Pfam" id="PF23036">
    <property type="entry name" value="TRAPPC10_1st"/>
    <property type="match status" value="1"/>
</dbReference>
<dbReference type="Pfam" id="PF12584">
    <property type="entry name" value="TRAPPC10"/>
    <property type="match status" value="1"/>
</dbReference>
<evidence type="ECO:0000256" key="3">
    <source>
        <dbReference type="ARBA" id="ARBA00023034"/>
    </source>
</evidence>
<dbReference type="PANTHER" id="PTHR13251">
    <property type="entry name" value="EPILEPSY HOLOPROSENCEPHALY CANDIDATE 1/TMEM1"/>
    <property type="match status" value="1"/>
</dbReference>
<dbReference type="InterPro" id="IPR045126">
    <property type="entry name" value="TRAPPC10/Trs130"/>
</dbReference>
<dbReference type="PANTHER" id="PTHR13251:SF3">
    <property type="entry name" value="TRAFFICKING PROTEIN PARTICLE COMPLEX SUBUNIT 10"/>
    <property type="match status" value="1"/>
</dbReference>
<evidence type="ECO:0000259" key="7">
    <source>
        <dbReference type="Pfam" id="PF23274"/>
    </source>
</evidence>
<dbReference type="InterPro" id="IPR055505">
    <property type="entry name" value="DUF7077"/>
</dbReference>
<dbReference type="AlphaFoldDB" id="A0A2P7YQD3"/>
<keyword evidence="11" id="KW-1185">Reference proteome</keyword>
<evidence type="ECO:0000259" key="5">
    <source>
        <dbReference type="Pfam" id="PF23036"/>
    </source>
</evidence>
<dbReference type="InterPro" id="IPR056913">
    <property type="entry name" value="TRAPPC10/Trs130_N"/>
</dbReference>
<evidence type="ECO:0000259" key="9">
    <source>
        <dbReference type="Pfam" id="PF24967"/>
    </source>
</evidence>
<keyword evidence="3" id="KW-0333">Golgi apparatus</keyword>
<dbReference type="InterPro" id="IPR055506">
    <property type="entry name" value="DUF7078"/>
</dbReference>
<proteinExistence type="predicted"/>
<evidence type="ECO:0000259" key="6">
    <source>
        <dbReference type="Pfam" id="PF23273"/>
    </source>
</evidence>
<feature type="domain" description="DUF7078" evidence="8">
    <location>
        <begin position="985"/>
        <end position="1071"/>
    </location>
</feature>
<dbReference type="Pfam" id="PF23285">
    <property type="entry name" value="DUF7078"/>
    <property type="match status" value="1"/>
</dbReference>
<dbReference type="InterPro" id="IPR022233">
    <property type="entry name" value="TRAPPC10/Trs130_C"/>
</dbReference>
<comment type="subcellular location">
    <subcellularLocation>
        <location evidence="1">Golgi apparatus</location>
    </subcellularLocation>
</comment>
<evidence type="ECO:0000313" key="10">
    <source>
        <dbReference type="EMBL" id="PSK38175.1"/>
    </source>
</evidence>
<dbReference type="Pfam" id="PF24967">
    <property type="entry name" value="NTS_TR130"/>
    <property type="match status" value="1"/>
</dbReference>
<dbReference type="Proteomes" id="UP000241107">
    <property type="component" value="Unassembled WGS sequence"/>
</dbReference>
<dbReference type="OrthoDB" id="10256906at2759"/>
<evidence type="ECO:0000259" key="4">
    <source>
        <dbReference type="Pfam" id="PF12584"/>
    </source>
</evidence>
<evidence type="ECO:0008006" key="12">
    <source>
        <dbReference type="Google" id="ProtNLM"/>
    </source>
</evidence>
<feature type="domain" description="TRAPPC10/Trs130 C-terminal" evidence="4">
    <location>
        <begin position="1088"/>
        <end position="1218"/>
    </location>
</feature>
<dbReference type="GeneID" id="36566117"/>
<gene>
    <name evidence="10" type="ORF">C7M61_002728</name>
</gene>
<feature type="domain" description="DUF7077" evidence="7">
    <location>
        <begin position="784"/>
        <end position="886"/>
    </location>
</feature>
<evidence type="ECO:0000256" key="1">
    <source>
        <dbReference type="ARBA" id="ARBA00004555"/>
    </source>
</evidence>
<organism evidence="10 11">
    <name type="scientific">Candidozyma pseudohaemuli</name>
    <dbReference type="NCBI Taxonomy" id="418784"/>
    <lineage>
        <taxon>Eukaryota</taxon>
        <taxon>Fungi</taxon>
        <taxon>Dikarya</taxon>
        <taxon>Ascomycota</taxon>
        <taxon>Saccharomycotina</taxon>
        <taxon>Pichiomycetes</taxon>
        <taxon>Metschnikowiaceae</taxon>
        <taxon>Candidozyma</taxon>
    </lineage>
</organism>
<sequence length="1240" mass="140670">MRLEDLGLQNPISVGYYDPFSIYSSVKDDFESKFPLTNLHWKYHPLKPVKLIPLLPVQLVEEVPHSSGKQKQPIVYDNVYLRLIFVRADNLEVYRSQVRPLIQAWLGDLVEGREVSWAIVLMSSGIHKEKSLTLMKKSVYEKLVTDFSKNGKHQVLKSHGDLDDIAADEEEFVFRLGDKYNSDIEKLELFNHITTEFKGLILKTFDRRYNSYNEELDSIKETKSSDPELLIRELYYKLKLVDIVSDMRFFDESLELYEEVGEALKELSNSVSHAFETGSSTFLNTVDHPDFNPEKTVLSRELLNQFDKYLSEGVPINLQQTSLSIFLGASILLQSLANSAASLSLSSIYILHLFQKVINFVNEVSGGRSDDASILEWSCSLIDFYLKLPLTHKLVELSSEGEEGAILSSSSGIFEYIGELKLVKRGLAGKLAKLKGIETPEIGFLLEDVSLDDSNGSTHKAQEYTFKDKALEEITASQNNFDAFFEELTMSAIQDFAYCERKKTIDLLSVDLAVLHYKKGNYQQAYDVLLTSYEYFIENGWSFMGGMLLEIYIHCLEKLETKDEMHILDTNLKLLATLKHETSSVGGINRYEIVKSNELKKKLLEHVYDIALRLEEPVSVSLDILFETTVDPFIESTQDGKGIYSIELMVKNHLGMDFRLDKLTLELEECGSTQSQSIKFSRENIQLSEKPQLKIQLFTNDFKNSYFRPTLLVYKPCDNLTFVQMYLTEGLTDEVLADETVVHNKSTADLLQPGAENGNSLGISVPGSLDLLKGQIYMYGDSANLNAKFRVPTKIELNASDVELAVNLGNSSVTDLSIEIQPLDVGVEIVDGLSLLKQASLEPYSELTKKIPYKYFGDRKILQFAATIKYHVDDVPHTYYVQQDVDNSLKILISVQDIFREKSIYSKFQIGCAQSRTPIRIVGSEFKCNSDKYLVASLTCDISEQNTQLVFGEQPAFMFYRITPKSEIVSSSDTLDLTITYSNLQNECEAKVLGLQEEYFQSFELLRYSTLFTELVKLLQFDLNEYAINSVIQIKNAGNVRTLFQESIETHVRSEKDKAELICCIDMILKNTIPVEDIIFVRQQLYIPVAVPILDILHNVEFTYGKKMQHLVGEPIDMKLQITSSMKWSEENDVPQEVLASSSPTGKGAAKQQMFQFIVHHEDNWLLSGLKQHAFPVLGPNSKTEFDLTLIPLNVGKLPLPRVTIKPVEQSDRTSTDTVQENGLETVLVVPELQSITFSF</sequence>
<dbReference type="GO" id="GO:0006891">
    <property type="term" value="P:intra-Golgi vesicle-mediated transport"/>
    <property type="evidence" value="ECO:0007669"/>
    <property type="project" value="TreeGrafter"/>
</dbReference>
<accession>A0A2P7YQD3</accession>
<dbReference type="Pfam" id="PF23273">
    <property type="entry name" value="DUF7076"/>
    <property type="match status" value="1"/>
</dbReference>
<dbReference type="STRING" id="418784.A0A2P7YQD3"/>
<name>A0A2P7YQD3_9ASCO</name>
<evidence type="ECO:0000256" key="2">
    <source>
        <dbReference type="ARBA" id="ARBA00022448"/>
    </source>
</evidence>
<dbReference type="EMBL" id="PYFQ01000006">
    <property type="protein sequence ID" value="PSK38175.1"/>
    <property type="molecule type" value="Genomic_DNA"/>
</dbReference>
<dbReference type="VEuPathDB" id="FungiDB:C7M61_002728"/>
<dbReference type="InterPro" id="IPR055504">
    <property type="entry name" value="DUF7076"/>
</dbReference>
<dbReference type="GO" id="GO:0034498">
    <property type="term" value="P:early endosome to Golgi transport"/>
    <property type="evidence" value="ECO:0007669"/>
    <property type="project" value="TreeGrafter"/>
</dbReference>
<feature type="domain" description="TRAPPC10/Trs130 N-terminal" evidence="5">
    <location>
        <begin position="12"/>
        <end position="266"/>
    </location>
</feature>
<protein>
    <recommendedName>
        <fullName evidence="12">Trafficking protein particle complex subunit 11 domain-containing protein</fullName>
    </recommendedName>
</protein>
<evidence type="ECO:0000259" key="8">
    <source>
        <dbReference type="Pfam" id="PF23285"/>
    </source>
</evidence>